<evidence type="ECO:0000256" key="1">
    <source>
        <dbReference type="ARBA" id="ARBA00004651"/>
    </source>
</evidence>
<evidence type="ECO:0000256" key="6">
    <source>
        <dbReference type="SAM" id="MobiDB-lite"/>
    </source>
</evidence>
<feature type="transmembrane region" description="Helical" evidence="7">
    <location>
        <begin position="370"/>
        <end position="389"/>
    </location>
</feature>
<name>A0ABX1C971_9ACTN</name>
<protein>
    <submittedName>
        <fullName evidence="8">ABC transporter permease</fullName>
    </submittedName>
</protein>
<organism evidence="8 9">
    <name type="scientific">Streptomyces bohaiensis</name>
    <dbReference type="NCBI Taxonomy" id="1431344"/>
    <lineage>
        <taxon>Bacteria</taxon>
        <taxon>Bacillati</taxon>
        <taxon>Actinomycetota</taxon>
        <taxon>Actinomycetes</taxon>
        <taxon>Kitasatosporales</taxon>
        <taxon>Streptomycetaceae</taxon>
        <taxon>Streptomyces</taxon>
    </lineage>
</organism>
<dbReference type="RefSeq" id="WP_168087407.1">
    <property type="nucleotide sequence ID" value="NZ_BHZH01000066.1"/>
</dbReference>
<keyword evidence="3 7" id="KW-0812">Transmembrane</keyword>
<evidence type="ECO:0000256" key="4">
    <source>
        <dbReference type="ARBA" id="ARBA00022989"/>
    </source>
</evidence>
<feature type="transmembrane region" description="Helical" evidence="7">
    <location>
        <begin position="162"/>
        <end position="183"/>
    </location>
</feature>
<evidence type="ECO:0000313" key="8">
    <source>
        <dbReference type="EMBL" id="NJQ14613.1"/>
    </source>
</evidence>
<keyword evidence="4 7" id="KW-1133">Transmembrane helix</keyword>
<dbReference type="InterPro" id="IPR001851">
    <property type="entry name" value="ABC_transp_permease"/>
</dbReference>
<comment type="subcellular location">
    <subcellularLocation>
        <location evidence="1">Cell membrane</location>
        <topology evidence="1">Multi-pass membrane protein</topology>
    </subcellularLocation>
</comment>
<dbReference type="PANTHER" id="PTHR47089">
    <property type="entry name" value="ABC TRANSPORTER, PERMEASE PROTEIN"/>
    <property type="match status" value="1"/>
</dbReference>
<feature type="transmembrane region" description="Helical" evidence="7">
    <location>
        <begin position="192"/>
        <end position="210"/>
    </location>
</feature>
<evidence type="ECO:0000256" key="2">
    <source>
        <dbReference type="ARBA" id="ARBA00022475"/>
    </source>
</evidence>
<comment type="caution">
    <text evidence="8">The sequence shown here is derived from an EMBL/GenBank/DDBJ whole genome shotgun (WGS) entry which is preliminary data.</text>
</comment>
<accession>A0ABX1C971</accession>
<evidence type="ECO:0000256" key="7">
    <source>
        <dbReference type="SAM" id="Phobius"/>
    </source>
</evidence>
<reference evidence="8 9" key="1">
    <citation type="submission" date="2020-03" db="EMBL/GenBank/DDBJ databases">
        <title>Draft genome of Streptomyces sp. ventii, isolated from the Axial Seamount in the Pacific Ocean, and resequencing of the two type strains Streptomyces lonarensis strain NCL 716 and Streptomyces bohaiensis strain 11A07.</title>
        <authorList>
            <person name="Loughran R.M."/>
            <person name="Pfannmuller K.M."/>
            <person name="Wasson B.J."/>
            <person name="Deadmond M.C."/>
            <person name="Paddock B.E."/>
            <person name="Koyack M.J."/>
            <person name="Gallegos D.A."/>
            <person name="Mitchell E.A."/>
            <person name="Ushijima B."/>
            <person name="Saw J.H."/>
            <person name="Mcphail K.L."/>
            <person name="Videau P."/>
        </authorList>
    </citation>
    <scope>NUCLEOTIDE SEQUENCE [LARGE SCALE GENOMIC DNA]</scope>
    <source>
        <strain evidence="8 9">11A07</strain>
    </source>
</reference>
<feature type="transmembrane region" description="Helical" evidence="7">
    <location>
        <begin position="106"/>
        <end position="127"/>
    </location>
</feature>
<sequence length="419" mass="43722">MSRPEDSPPPAGGEGSGNAGSSDDPGKAAAAPPGAAGSGNRSGGGFLAAKLSDPRVREKLLLAVSAPLLALTVAFVLVCLVITATGQNPFHAFEAMFNYGTTDRSQVWILNKAIPYYLAAVAVAIGFRMNLFNIGVDGQYQVAAFFAAVVGGALALGGFVQIPIIILTAMVVGALWAGIAGYLKAVRGVSEVITTIMLNAIAGSLIGYFLKEGRLAERNQNIVHTPDIPESSRFFTIDTGAGLIYGTVVIAIAAGVAYWYLLSRTRFGFDLRAVGVSDSAAEASGVSVKRMVVASMLISGAVAGLVGMPTLLNDTGNFGNNFPSGIGFMGIAIALLGRNHPVGMALAALLWAFLERTGGHLNFIGYYQEIIGVMQGIIVLSVVVSYELVRRWGLRRQQRIVGAELAARARTNDTVEGVA</sequence>
<feature type="transmembrane region" description="Helical" evidence="7">
    <location>
        <begin position="60"/>
        <end position="86"/>
    </location>
</feature>
<proteinExistence type="predicted"/>
<evidence type="ECO:0000313" key="9">
    <source>
        <dbReference type="Proteomes" id="UP000727056"/>
    </source>
</evidence>
<evidence type="ECO:0000256" key="5">
    <source>
        <dbReference type="ARBA" id="ARBA00023136"/>
    </source>
</evidence>
<dbReference type="EMBL" id="JAAVJC010000031">
    <property type="protein sequence ID" value="NJQ14613.1"/>
    <property type="molecule type" value="Genomic_DNA"/>
</dbReference>
<evidence type="ECO:0000256" key="3">
    <source>
        <dbReference type="ARBA" id="ARBA00022692"/>
    </source>
</evidence>
<gene>
    <name evidence="8" type="ORF">HCN52_06570</name>
</gene>
<dbReference type="Proteomes" id="UP000727056">
    <property type="component" value="Unassembled WGS sequence"/>
</dbReference>
<keyword evidence="9" id="KW-1185">Reference proteome</keyword>
<feature type="region of interest" description="Disordered" evidence="6">
    <location>
        <begin position="1"/>
        <end position="40"/>
    </location>
</feature>
<feature type="compositionally biased region" description="Low complexity" evidence="6">
    <location>
        <begin position="19"/>
        <end position="35"/>
    </location>
</feature>
<keyword evidence="2" id="KW-1003">Cell membrane</keyword>
<feature type="transmembrane region" description="Helical" evidence="7">
    <location>
        <begin position="242"/>
        <end position="262"/>
    </location>
</feature>
<feature type="transmembrane region" description="Helical" evidence="7">
    <location>
        <begin position="292"/>
        <end position="312"/>
    </location>
</feature>
<dbReference type="Pfam" id="PF02653">
    <property type="entry name" value="BPD_transp_2"/>
    <property type="match status" value="1"/>
</dbReference>
<dbReference type="CDD" id="cd06580">
    <property type="entry name" value="TM_PBP1_transp_TpRbsC_like"/>
    <property type="match status" value="1"/>
</dbReference>
<keyword evidence="5 7" id="KW-0472">Membrane</keyword>
<dbReference type="PANTHER" id="PTHR47089:SF1">
    <property type="entry name" value="GUANOSINE ABC TRANSPORTER PERMEASE PROTEIN NUPP"/>
    <property type="match status" value="1"/>
</dbReference>